<organism evidence="5 6">
    <name type="scientific">Cellulosimicrobium arenosum</name>
    <dbReference type="NCBI Taxonomy" id="2708133"/>
    <lineage>
        <taxon>Bacteria</taxon>
        <taxon>Bacillati</taxon>
        <taxon>Actinomycetota</taxon>
        <taxon>Actinomycetes</taxon>
        <taxon>Micrococcales</taxon>
        <taxon>Promicromonosporaceae</taxon>
        <taxon>Cellulosimicrobium</taxon>
    </lineage>
</organism>
<dbReference type="Pfam" id="PF00196">
    <property type="entry name" value="GerE"/>
    <property type="match status" value="1"/>
</dbReference>
<keyword evidence="6" id="KW-1185">Reference proteome</keyword>
<evidence type="ECO:0000256" key="2">
    <source>
        <dbReference type="ARBA" id="ARBA00023125"/>
    </source>
</evidence>
<dbReference type="AlphaFoldDB" id="A0A927J0M3"/>
<dbReference type="CDD" id="cd06170">
    <property type="entry name" value="LuxR_C_like"/>
    <property type="match status" value="1"/>
</dbReference>
<dbReference type="InterPro" id="IPR000792">
    <property type="entry name" value="Tscrpt_reg_LuxR_C"/>
</dbReference>
<dbReference type="EMBL" id="JACYHB010000008">
    <property type="protein sequence ID" value="MBD8079673.1"/>
    <property type="molecule type" value="Genomic_DNA"/>
</dbReference>
<evidence type="ECO:0000313" key="5">
    <source>
        <dbReference type="EMBL" id="MBD8079673.1"/>
    </source>
</evidence>
<gene>
    <name evidence="5" type="ORF">IF651_11455</name>
</gene>
<dbReference type="PROSITE" id="PS50043">
    <property type="entry name" value="HTH_LUXR_2"/>
    <property type="match status" value="1"/>
</dbReference>
<dbReference type="RefSeq" id="WP_191829246.1">
    <property type="nucleotide sequence ID" value="NZ_JACYHB010000008.1"/>
</dbReference>
<dbReference type="GO" id="GO:0003677">
    <property type="term" value="F:DNA binding"/>
    <property type="evidence" value="ECO:0007669"/>
    <property type="project" value="UniProtKB-KW"/>
</dbReference>
<dbReference type="SUPFAM" id="SSF46894">
    <property type="entry name" value="C-terminal effector domain of the bipartite response regulators"/>
    <property type="match status" value="1"/>
</dbReference>
<dbReference type="GO" id="GO:0006355">
    <property type="term" value="P:regulation of DNA-templated transcription"/>
    <property type="evidence" value="ECO:0007669"/>
    <property type="project" value="InterPro"/>
</dbReference>
<reference evidence="5" key="1">
    <citation type="journal article" date="2018" name="Curr. Microbiol.">
        <title>Cellulosimicrobium arenosum sp. nov., Isolated from Marine Sediment Sand.</title>
        <authorList>
            <person name="Oh M."/>
            <person name="Kim J.H."/>
            <person name="Yoon J.H."/>
            <person name="Schumann P."/>
            <person name="Kim W."/>
        </authorList>
    </citation>
    <scope>NUCLEOTIDE SEQUENCE</scope>
    <source>
        <strain evidence="5">KCTC 49039</strain>
    </source>
</reference>
<name>A0A927J0M3_9MICO</name>
<dbReference type="PANTHER" id="PTHR43214">
    <property type="entry name" value="TWO-COMPONENT RESPONSE REGULATOR"/>
    <property type="match status" value="1"/>
</dbReference>
<feature type="domain" description="HTH luxR-type" evidence="4">
    <location>
        <begin position="144"/>
        <end position="206"/>
    </location>
</feature>
<evidence type="ECO:0000313" key="6">
    <source>
        <dbReference type="Proteomes" id="UP000610846"/>
    </source>
</evidence>
<keyword evidence="3" id="KW-0804">Transcription</keyword>
<evidence type="ECO:0000256" key="3">
    <source>
        <dbReference type="ARBA" id="ARBA00023163"/>
    </source>
</evidence>
<evidence type="ECO:0000256" key="1">
    <source>
        <dbReference type="ARBA" id="ARBA00023015"/>
    </source>
</evidence>
<reference evidence="5" key="2">
    <citation type="submission" date="2020-09" db="EMBL/GenBank/DDBJ databases">
        <authorList>
            <person name="Yu Y."/>
        </authorList>
    </citation>
    <scope>NUCLEOTIDE SEQUENCE</scope>
    <source>
        <strain evidence="5">KCTC 49039</strain>
    </source>
</reference>
<dbReference type="InterPro" id="IPR039420">
    <property type="entry name" value="WalR-like"/>
</dbReference>
<dbReference type="PRINTS" id="PR00038">
    <property type="entry name" value="HTHLUXR"/>
</dbReference>
<accession>A0A927J0M3</accession>
<dbReference type="PANTHER" id="PTHR43214:SF24">
    <property type="entry name" value="TRANSCRIPTIONAL REGULATORY PROTEIN NARL-RELATED"/>
    <property type="match status" value="1"/>
</dbReference>
<dbReference type="InterPro" id="IPR016032">
    <property type="entry name" value="Sig_transdc_resp-reg_C-effctor"/>
</dbReference>
<protein>
    <submittedName>
        <fullName evidence="5">Response regulator transcription factor</fullName>
    </submittedName>
</protein>
<dbReference type="Gene3D" id="3.40.50.2300">
    <property type="match status" value="1"/>
</dbReference>
<dbReference type="SMART" id="SM00421">
    <property type="entry name" value="HTH_LUXR"/>
    <property type="match status" value="1"/>
</dbReference>
<sequence>MERVTVSVSAQDAISEAGVVSALRPRPEVRVLGQGEDLRDAQVAVVVADQLDDDAVRLVRTVQRNGGGRSVLVAGRLDEKDVVAAVEAGVVGMVRRCEATPDRLVTVIRGAAGGEGNLPPDLLGKLLGQVGSLQRQVLQPRGITFTGLALREVEVLRLIADGCDTAEVARHLAYSERTVKNVLHDITSRLQLRNRVHAVAYALREGLI</sequence>
<keyword evidence="1" id="KW-0805">Transcription regulation</keyword>
<proteinExistence type="predicted"/>
<comment type="caution">
    <text evidence="5">The sequence shown here is derived from an EMBL/GenBank/DDBJ whole genome shotgun (WGS) entry which is preliminary data.</text>
</comment>
<keyword evidence="2" id="KW-0238">DNA-binding</keyword>
<dbReference type="Proteomes" id="UP000610846">
    <property type="component" value="Unassembled WGS sequence"/>
</dbReference>
<evidence type="ECO:0000259" key="4">
    <source>
        <dbReference type="PROSITE" id="PS50043"/>
    </source>
</evidence>